<feature type="coiled-coil region" evidence="2">
    <location>
        <begin position="313"/>
        <end position="347"/>
    </location>
</feature>
<proteinExistence type="predicted"/>
<dbReference type="InterPro" id="IPR057321">
    <property type="entry name" value="RFX1-4/6/8-like_BCD"/>
</dbReference>
<evidence type="ECO:0000256" key="1">
    <source>
        <dbReference type="ARBA" id="ARBA00023125"/>
    </source>
</evidence>
<protein>
    <recommendedName>
        <fullName evidence="4">RFX-type winged-helix domain-containing protein</fullName>
    </recommendedName>
</protein>
<reference evidence="5 6" key="1">
    <citation type="journal article" date="2016" name="Proc. Natl. Acad. Sci. U.S.A.">
        <title>Comparative genomics of biotechnologically important yeasts.</title>
        <authorList>
            <person name="Riley R."/>
            <person name="Haridas S."/>
            <person name="Wolfe K.H."/>
            <person name="Lopes M.R."/>
            <person name="Hittinger C.T."/>
            <person name="Goeker M."/>
            <person name="Salamov A.A."/>
            <person name="Wisecaver J.H."/>
            <person name="Long T.M."/>
            <person name="Calvey C.H."/>
            <person name="Aerts A.L."/>
            <person name="Barry K.W."/>
            <person name="Choi C."/>
            <person name="Clum A."/>
            <person name="Coughlan A.Y."/>
            <person name="Deshpande S."/>
            <person name="Douglass A.P."/>
            <person name="Hanson S.J."/>
            <person name="Klenk H.-P."/>
            <person name="LaButti K.M."/>
            <person name="Lapidus A."/>
            <person name="Lindquist E.A."/>
            <person name="Lipzen A.M."/>
            <person name="Meier-Kolthoff J.P."/>
            <person name="Ohm R.A."/>
            <person name="Otillar R.P."/>
            <person name="Pangilinan J.L."/>
            <person name="Peng Y."/>
            <person name="Rokas A."/>
            <person name="Rosa C.A."/>
            <person name="Scheuner C."/>
            <person name="Sibirny A.A."/>
            <person name="Slot J.C."/>
            <person name="Stielow J.B."/>
            <person name="Sun H."/>
            <person name="Kurtzman C.P."/>
            <person name="Blackwell M."/>
            <person name="Grigoriev I.V."/>
            <person name="Jeffries T.W."/>
        </authorList>
    </citation>
    <scope>NUCLEOTIDE SEQUENCE [LARGE SCALE GENOMIC DNA]</scope>
    <source>
        <strain evidence="5 6">NRRL Y-2026</strain>
    </source>
</reference>
<keyword evidence="6" id="KW-1185">Reference proteome</keyword>
<name>A0A1E3NFV5_9ASCO</name>
<dbReference type="PANTHER" id="PTHR12619:SF5">
    <property type="entry name" value="TRANSCRIPTION FACTOR RFX4"/>
    <property type="match status" value="1"/>
</dbReference>
<feature type="compositionally biased region" description="Polar residues" evidence="3">
    <location>
        <begin position="70"/>
        <end position="80"/>
    </location>
</feature>
<dbReference type="GO" id="GO:0000978">
    <property type="term" value="F:RNA polymerase II cis-regulatory region sequence-specific DNA binding"/>
    <property type="evidence" value="ECO:0007669"/>
    <property type="project" value="TreeGrafter"/>
</dbReference>
<sequence>MSSLNNFQPSNIRRTPYVSTLNNSLLSNPQVASNTAMMDVFTTPIQSTHLSKIGSIQSPLNDTPPKSDHLANSNPNSSNLKLEPGFVSSASNSRLSGPNPSAFSSSHLSLSNYTPANPVLNAPTVNRASSLSTQSGGAIKHYHSNNIQNSNFNSANSLVNHNNNNSSNNSSNNLTNINNNNNNSNGNNLSATGYHSRYPSDVTDHHEPYDHSNFILNTPERALLSLPNPIQLPHSYIHPTKPLNQYSPYESAPSSLTSHAHSMSLDTVTSTYSNKSLANEDWFGGPHHKHTYSNTSSINTPPSEDSSLMDLAREYADSSIEELAAQVKKLEKELSDTSFNVRNAKENRNLHVQRKKQQQLFALASLMKTVRVSENSVCPRNVVYSRYVDICKKHGVNQICNAAFGKLVKVFYPGIKTRRLGVRGSSRYNYCGIELIVNDTSRENETFGSTSHWNSGTKKEIEEEIVIGNSNTHSITPHSEVRTGTDEHIITDEEGGKEGPRISGASYSNKPPFLPGKPLELAFEQDLFTKLDSGVEFVPDFYRNIDSDIKESHKIILENYCEFLLQLFKDWRYLKIESLFNEIDNFSFETRLSHEYYAVYEMEYEELAPLIKQCYLECCKSAIKLISKIVFQQVPENVQTALCNFENCYVDHIRKMNFKKCIIEDNVEIATSFIHIISILRKVVYLSSSASKLLSANENKTSFCKEWDEINVPQIIENHPLIPKNEKSHIIEKVCAYLSKIFRSLGEREDGSVETNISNCRDNIIRKLSISFASIPPEFFNVEPRKLLLYVDAIGSTILRELTVENYTSSFSVWWSVVCWCNEYMVLMAEIGGFLK</sequence>
<dbReference type="Gene3D" id="1.10.10.10">
    <property type="entry name" value="Winged helix-like DNA-binding domain superfamily/Winged helix DNA-binding domain"/>
    <property type="match status" value="1"/>
</dbReference>
<dbReference type="Pfam" id="PF02257">
    <property type="entry name" value="RFX_DNA_binding"/>
    <property type="match status" value="1"/>
</dbReference>
<dbReference type="EMBL" id="KV454005">
    <property type="protein sequence ID" value="ODQ45009.1"/>
    <property type="molecule type" value="Genomic_DNA"/>
</dbReference>
<dbReference type="PANTHER" id="PTHR12619">
    <property type="entry name" value="RFX TRANSCRIPTION FACTOR FAMILY"/>
    <property type="match status" value="1"/>
</dbReference>
<dbReference type="InterPro" id="IPR036390">
    <property type="entry name" value="WH_DNA-bd_sf"/>
</dbReference>
<evidence type="ECO:0000256" key="3">
    <source>
        <dbReference type="SAM" id="MobiDB-lite"/>
    </source>
</evidence>
<dbReference type="GeneID" id="30181281"/>
<organism evidence="5 6">
    <name type="scientific">Pichia membranifaciens NRRL Y-2026</name>
    <dbReference type="NCBI Taxonomy" id="763406"/>
    <lineage>
        <taxon>Eukaryota</taxon>
        <taxon>Fungi</taxon>
        <taxon>Dikarya</taxon>
        <taxon>Ascomycota</taxon>
        <taxon>Saccharomycotina</taxon>
        <taxon>Pichiomycetes</taxon>
        <taxon>Pichiales</taxon>
        <taxon>Pichiaceae</taxon>
        <taxon>Pichia</taxon>
    </lineage>
</organism>
<dbReference type="STRING" id="763406.A0A1E3NFV5"/>
<keyword evidence="1" id="KW-0238">DNA-binding</keyword>
<dbReference type="InterPro" id="IPR039779">
    <property type="entry name" value="RFX-like"/>
</dbReference>
<evidence type="ECO:0000313" key="6">
    <source>
        <dbReference type="Proteomes" id="UP000094455"/>
    </source>
</evidence>
<feature type="compositionally biased region" description="Low complexity" evidence="3">
    <location>
        <begin position="144"/>
        <end position="190"/>
    </location>
</feature>
<gene>
    <name evidence="5" type="ORF">PICMEDRAFT_73807</name>
</gene>
<dbReference type="Proteomes" id="UP000094455">
    <property type="component" value="Unassembled WGS sequence"/>
</dbReference>
<dbReference type="GO" id="GO:0000981">
    <property type="term" value="F:DNA-binding transcription factor activity, RNA polymerase II-specific"/>
    <property type="evidence" value="ECO:0007669"/>
    <property type="project" value="TreeGrafter"/>
</dbReference>
<evidence type="ECO:0000256" key="2">
    <source>
        <dbReference type="SAM" id="Coils"/>
    </source>
</evidence>
<dbReference type="Pfam" id="PF25340">
    <property type="entry name" value="BCD_RFX"/>
    <property type="match status" value="1"/>
</dbReference>
<dbReference type="InterPro" id="IPR036388">
    <property type="entry name" value="WH-like_DNA-bd_sf"/>
</dbReference>
<evidence type="ECO:0000313" key="5">
    <source>
        <dbReference type="EMBL" id="ODQ45009.1"/>
    </source>
</evidence>
<keyword evidence="2" id="KW-0175">Coiled coil</keyword>
<feature type="compositionally biased region" description="Polar residues" evidence="3">
    <location>
        <begin position="88"/>
        <end position="99"/>
    </location>
</feature>
<dbReference type="InterPro" id="IPR003150">
    <property type="entry name" value="DNA-bd_RFX"/>
</dbReference>
<accession>A0A1E3NFV5</accession>
<dbReference type="PROSITE" id="PS51526">
    <property type="entry name" value="RFX_DBD"/>
    <property type="match status" value="1"/>
</dbReference>
<dbReference type="OrthoDB" id="10056949at2759"/>
<evidence type="ECO:0000259" key="4">
    <source>
        <dbReference type="PROSITE" id="PS51526"/>
    </source>
</evidence>
<feature type="region of interest" description="Disordered" evidence="3">
    <location>
        <begin position="55"/>
        <end position="106"/>
    </location>
</feature>
<feature type="region of interest" description="Disordered" evidence="3">
    <location>
        <begin position="141"/>
        <end position="196"/>
    </location>
</feature>
<feature type="domain" description="RFX-type winged-helix" evidence="4">
    <location>
        <begin position="362"/>
        <end position="437"/>
    </location>
</feature>
<dbReference type="AlphaFoldDB" id="A0A1E3NFV5"/>
<dbReference type="SUPFAM" id="SSF46785">
    <property type="entry name" value="Winged helix' DNA-binding domain"/>
    <property type="match status" value="1"/>
</dbReference>
<dbReference type="RefSeq" id="XP_019016122.1">
    <property type="nucleotide sequence ID" value="XM_019164594.1"/>
</dbReference>